<evidence type="ECO:0000256" key="1">
    <source>
        <dbReference type="SAM" id="MobiDB-lite"/>
    </source>
</evidence>
<sequence>MSTSRVHTDAILGEGYTAHRIDLGRDEEGPLVATVLHRRSTAPAAPAGAADRAGETRDEPPPILLMHGWSDYVFDGDLMDHLGDRGHDVWGLDLRKYGRSLLPGQTPTEIDHLSRYDAEIGAALRLIGRDRPPVLLAHSTGGLTATLYAQRHPGAVRGLALNSPWLEMHLGSVARAVIEAPVRLLAERLGEKPILPPGSDHYARTTHREFGGEYDYDLALKPPGGHRFPADTLAAVLDGQRRLAAAGPLPIPVLVLRSARTRIGARFTEDMRRADSVLDVRAMTVAADGLGSRVRQVALDGARHDVFLSDPEVRARAIAELDGWLDDEFGAPPTMRESGDAGQDGTARGHVTSGDGGER</sequence>
<dbReference type="PANTHER" id="PTHR43798">
    <property type="entry name" value="MONOACYLGLYCEROL LIPASE"/>
    <property type="match status" value="1"/>
</dbReference>
<gene>
    <name evidence="3" type="ORF">HNR70_001999</name>
</gene>
<evidence type="ECO:0000259" key="2">
    <source>
        <dbReference type="Pfam" id="PF12146"/>
    </source>
</evidence>
<feature type="region of interest" description="Disordered" evidence="1">
    <location>
        <begin position="328"/>
        <end position="359"/>
    </location>
</feature>
<dbReference type="SUPFAM" id="SSF53474">
    <property type="entry name" value="alpha/beta-Hydrolases"/>
    <property type="match status" value="1"/>
</dbReference>
<protein>
    <submittedName>
        <fullName evidence="3">Alpha-beta hydrolase superfamily lysophospholipase</fullName>
    </submittedName>
</protein>
<dbReference type="GO" id="GO:0016020">
    <property type="term" value="C:membrane"/>
    <property type="evidence" value="ECO:0007669"/>
    <property type="project" value="TreeGrafter"/>
</dbReference>
<keyword evidence="4" id="KW-1185">Reference proteome</keyword>
<name>A0A841ABH4_9MICO</name>
<dbReference type="RefSeq" id="WP_312857633.1">
    <property type="nucleotide sequence ID" value="NZ_JACHLZ010000001.1"/>
</dbReference>
<organism evidence="3 4">
    <name type="scientific">Brachybacterium aquaticum</name>
    <dbReference type="NCBI Taxonomy" id="1432564"/>
    <lineage>
        <taxon>Bacteria</taxon>
        <taxon>Bacillati</taxon>
        <taxon>Actinomycetota</taxon>
        <taxon>Actinomycetes</taxon>
        <taxon>Micrococcales</taxon>
        <taxon>Dermabacteraceae</taxon>
        <taxon>Brachybacterium</taxon>
    </lineage>
</organism>
<feature type="domain" description="Serine aminopeptidase S33" evidence="2">
    <location>
        <begin position="63"/>
        <end position="265"/>
    </location>
</feature>
<evidence type="ECO:0000313" key="3">
    <source>
        <dbReference type="EMBL" id="MBB5832186.1"/>
    </source>
</evidence>
<dbReference type="InterPro" id="IPR022742">
    <property type="entry name" value="Hydrolase_4"/>
</dbReference>
<keyword evidence="3" id="KW-0378">Hydrolase</keyword>
<dbReference type="AlphaFoldDB" id="A0A841ABH4"/>
<dbReference type="InterPro" id="IPR029058">
    <property type="entry name" value="AB_hydrolase_fold"/>
</dbReference>
<dbReference type="Proteomes" id="UP000588158">
    <property type="component" value="Unassembled WGS sequence"/>
</dbReference>
<proteinExistence type="predicted"/>
<dbReference type="Pfam" id="PF12146">
    <property type="entry name" value="Hydrolase_4"/>
    <property type="match status" value="1"/>
</dbReference>
<reference evidence="3 4" key="1">
    <citation type="submission" date="2020-08" db="EMBL/GenBank/DDBJ databases">
        <title>Sequencing the genomes of 1000 actinobacteria strains.</title>
        <authorList>
            <person name="Klenk H.-P."/>
        </authorList>
    </citation>
    <scope>NUCLEOTIDE SEQUENCE [LARGE SCALE GENOMIC DNA]</scope>
    <source>
        <strain evidence="3 4">DSM 28796</strain>
    </source>
</reference>
<feature type="compositionally biased region" description="Low complexity" evidence="1">
    <location>
        <begin position="42"/>
        <end position="51"/>
    </location>
</feature>
<evidence type="ECO:0000313" key="4">
    <source>
        <dbReference type="Proteomes" id="UP000588158"/>
    </source>
</evidence>
<dbReference type="InterPro" id="IPR050266">
    <property type="entry name" value="AB_hydrolase_sf"/>
</dbReference>
<dbReference type="Gene3D" id="3.40.50.1820">
    <property type="entry name" value="alpha/beta hydrolase"/>
    <property type="match status" value="1"/>
</dbReference>
<comment type="caution">
    <text evidence="3">The sequence shown here is derived from an EMBL/GenBank/DDBJ whole genome shotgun (WGS) entry which is preliminary data.</text>
</comment>
<dbReference type="PANTHER" id="PTHR43798:SF33">
    <property type="entry name" value="HYDROLASE, PUTATIVE (AFU_ORTHOLOGUE AFUA_2G14860)-RELATED"/>
    <property type="match status" value="1"/>
</dbReference>
<feature type="region of interest" description="Disordered" evidence="1">
    <location>
        <begin position="38"/>
        <end position="60"/>
    </location>
</feature>
<accession>A0A841ABH4</accession>
<dbReference type="EMBL" id="JACHLZ010000001">
    <property type="protein sequence ID" value="MBB5832186.1"/>
    <property type="molecule type" value="Genomic_DNA"/>
</dbReference>
<dbReference type="GO" id="GO:0016787">
    <property type="term" value="F:hydrolase activity"/>
    <property type="evidence" value="ECO:0007669"/>
    <property type="project" value="UniProtKB-KW"/>
</dbReference>